<keyword evidence="6" id="KW-0862">Zinc</keyword>
<dbReference type="SUPFAM" id="SSF57850">
    <property type="entry name" value="RING/U-box"/>
    <property type="match status" value="1"/>
</dbReference>
<keyword evidence="3" id="KW-0677">Repeat</keyword>
<protein>
    <recommendedName>
        <fullName evidence="8">RING-type domain-containing protein</fullName>
    </recommendedName>
</protein>
<proteinExistence type="predicted"/>
<feature type="region of interest" description="Disordered" evidence="7">
    <location>
        <begin position="103"/>
        <end position="123"/>
    </location>
</feature>
<comment type="caution">
    <text evidence="9">The sequence shown here is derived from an EMBL/GenBank/DDBJ whole genome shotgun (WGS) entry which is preliminary data.</text>
</comment>
<keyword evidence="5" id="KW-0833">Ubl conjugation pathway</keyword>
<dbReference type="EMBL" id="JAGEUA010000009">
    <property type="protein sequence ID" value="KAL0964959.1"/>
    <property type="molecule type" value="Genomic_DNA"/>
</dbReference>
<accession>A0ABD0W227</accession>
<keyword evidence="1" id="KW-0808">Transferase</keyword>
<dbReference type="InterPro" id="IPR044066">
    <property type="entry name" value="TRIAD_supradom"/>
</dbReference>
<dbReference type="GO" id="GO:0008270">
    <property type="term" value="F:zinc ion binding"/>
    <property type="evidence" value="ECO:0007669"/>
    <property type="project" value="UniProtKB-KW"/>
</dbReference>
<name>A0ABD0W227_UMBPY</name>
<evidence type="ECO:0000313" key="10">
    <source>
        <dbReference type="Proteomes" id="UP001557470"/>
    </source>
</evidence>
<evidence type="ECO:0000256" key="5">
    <source>
        <dbReference type="ARBA" id="ARBA00022786"/>
    </source>
</evidence>
<feature type="domain" description="RING-type" evidence="8">
    <location>
        <begin position="1"/>
        <end position="137"/>
    </location>
</feature>
<evidence type="ECO:0000313" key="9">
    <source>
        <dbReference type="EMBL" id="KAL0964959.1"/>
    </source>
</evidence>
<dbReference type="Proteomes" id="UP001557470">
    <property type="component" value="Unassembled WGS sequence"/>
</dbReference>
<dbReference type="Pfam" id="PF01485">
    <property type="entry name" value="IBR"/>
    <property type="match status" value="1"/>
</dbReference>
<gene>
    <name evidence="9" type="ORF">UPYG_G00274910</name>
</gene>
<dbReference type="InterPro" id="IPR002867">
    <property type="entry name" value="IBR_dom"/>
</dbReference>
<keyword evidence="10" id="KW-1185">Reference proteome</keyword>
<evidence type="ECO:0000256" key="6">
    <source>
        <dbReference type="ARBA" id="ARBA00022833"/>
    </source>
</evidence>
<dbReference type="GO" id="GO:0016740">
    <property type="term" value="F:transferase activity"/>
    <property type="evidence" value="ECO:0007669"/>
    <property type="project" value="UniProtKB-KW"/>
</dbReference>
<sequence length="137" mass="15276">MTATPSARYHPTWDLALDPLMSCKLEYAATGRLQFEREVLLDPCRTWCPSSSCQAVCQLTEGEMPQLVQCPVCSLEFCSGCRSTWHNGQSCQDNMPVTTLLPGETSSYYKSDEEDDAPSSAVQSVRCTLREMRAVPR</sequence>
<organism evidence="9 10">
    <name type="scientific">Umbra pygmaea</name>
    <name type="common">Eastern mudminnow</name>
    <dbReference type="NCBI Taxonomy" id="75934"/>
    <lineage>
        <taxon>Eukaryota</taxon>
        <taxon>Metazoa</taxon>
        <taxon>Chordata</taxon>
        <taxon>Craniata</taxon>
        <taxon>Vertebrata</taxon>
        <taxon>Euteleostomi</taxon>
        <taxon>Actinopterygii</taxon>
        <taxon>Neopterygii</taxon>
        <taxon>Teleostei</taxon>
        <taxon>Protacanthopterygii</taxon>
        <taxon>Esociformes</taxon>
        <taxon>Umbridae</taxon>
        <taxon>Umbra</taxon>
    </lineage>
</organism>
<evidence type="ECO:0000256" key="1">
    <source>
        <dbReference type="ARBA" id="ARBA00022679"/>
    </source>
</evidence>
<reference evidence="9 10" key="1">
    <citation type="submission" date="2024-06" db="EMBL/GenBank/DDBJ databases">
        <authorList>
            <person name="Pan Q."/>
            <person name="Wen M."/>
            <person name="Jouanno E."/>
            <person name="Zahm M."/>
            <person name="Klopp C."/>
            <person name="Cabau C."/>
            <person name="Louis A."/>
            <person name="Berthelot C."/>
            <person name="Parey E."/>
            <person name="Roest Crollius H."/>
            <person name="Montfort J."/>
            <person name="Robinson-Rechavi M."/>
            <person name="Bouchez O."/>
            <person name="Lampietro C."/>
            <person name="Lopez Roques C."/>
            <person name="Donnadieu C."/>
            <person name="Postlethwait J."/>
            <person name="Bobe J."/>
            <person name="Verreycken H."/>
            <person name="Guiguen Y."/>
        </authorList>
    </citation>
    <scope>NUCLEOTIDE SEQUENCE [LARGE SCALE GENOMIC DNA]</scope>
    <source>
        <strain evidence="9">Up_M1</strain>
        <tissue evidence="9">Testis</tissue>
    </source>
</reference>
<dbReference type="PROSITE" id="PS51873">
    <property type="entry name" value="TRIAD"/>
    <property type="match status" value="1"/>
</dbReference>
<keyword evidence="2" id="KW-0479">Metal-binding</keyword>
<evidence type="ECO:0000256" key="4">
    <source>
        <dbReference type="ARBA" id="ARBA00022771"/>
    </source>
</evidence>
<dbReference type="SMART" id="SM00647">
    <property type="entry name" value="IBR"/>
    <property type="match status" value="1"/>
</dbReference>
<evidence type="ECO:0000256" key="2">
    <source>
        <dbReference type="ARBA" id="ARBA00022723"/>
    </source>
</evidence>
<evidence type="ECO:0000256" key="3">
    <source>
        <dbReference type="ARBA" id="ARBA00022737"/>
    </source>
</evidence>
<evidence type="ECO:0000256" key="7">
    <source>
        <dbReference type="SAM" id="MobiDB-lite"/>
    </source>
</evidence>
<dbReference type="AlphaFoldDB" id="A0ABD0W227"/>
<keyword evidence="4" id="KW-0863">Zinc-finger</keyword>
<evidence type="ECO:0000259" key="8">
    <source>
        <dbReference type="PROSITE" id="PS51873"/>
    </source>
</evidence>